<comment type="caution">
    <text evidence="3">The sequence shown here is derived from an EMBL/GenBank/DDBJ whole genome shotgun (WGS) entry which is preliminary data.</text>
</comment>
<dbReference type="AlphaFoldDB" id="A0A699I165"/>
<evidence type="ECO:0000313" key="3">
    <source>
        <dbReference type="EMBL" id="GEZ14473.1"/>
    </source>
</evidence>
<dbReference type="EMBL" id="BKCJ010245542">
    <property type="protein sequence ID" value="GEZ14473.1"/>
    <property type="molecule type" value="Genomic_DNA"/>
</dbReference>
<feature type="domain" description="GAG-pre-integrase" evidence="2">
    <location>
        <begin position="103"/>
        <end position="144"/>
    </location>
</feature>
<accession>A0A699I165</accession>
<sequence length="356" mass="40006">MNYNQGNDTHDLLATSHSGQPSVQTSTMGPTGIPRQETTLPHAFSVVTLHDPAAGAWDIDTAFGFFVKDFMTRRVLLRSDSTGNFSLVMEPSLIPYVFLVSQHTWHQRLGYLGREVLRHLVSNNFISCNKEKPHVLCHACQLGKDVRLSFFDHGGEFDNHNFHKLFADNGIQFCFSCSKTSQQNDGTLSRYKARLMANGSTQLEGIDVDETFSLVVKLVYMHQSLGFRDYVHPDYVCLLQRSLYGLKQALELGFSGLHRILLGLVFLIVDHVICSLHKEFAMTDLGSLNYFLGISVTHDSSRLFLFQKKCAIEILNRAHMINRNPSRTPIDTESKLGSDGDPVFDPTLYRSLAGSL</sequence>
<reference evidence="3" key="1">
    <citation type="journal article" date="2019" name="Sci. Rep.">
        <title>Draft genome of Tanacetum cinerariifolium, the natural source of mosquito coil.</title>
        <authorList>
            <person name="Yamashiro T."/>
            <person name="Shiraishi A."/>
            <person name="Satake H."/>
            <person name="Nakayama K."/>
        </authorList>
    </citation>
    <scope>NUCLEOTIDE SEQUENCE</scope>
</reference>
<feature type="region of interest" description="Disordered" evidence="1">
    <location>
        <begin position="1"/>
        <end position="30"/>
    </location>
</feature>
<evidence type="ECO:0000256" key="1">
    <source>
        <dbReference type="SAM" id="MobiDB-lite"/>
    </source>
</evidence>
<dbReference type="SUPFAM" id="SSF53098">
    <property type="entry name" value="Ribonuclease H-like"/>
    <property type="match status" value="1"/>
</dbReference>
<dbReference type="InterPro" id="IPR025724">
    <property type="entry name" value="GAG-pre-integrase_dom"/>
</dbReference>
<protein>
    <submittedName>
        <fullName evidence="3">Ribonuclease H-like domain-containing protein</fullName>
    </submittedName>
</protein>
<dbReference type="InterPro" id="IPR012337">
    <property type="entry name" value="RNaseH-like_sf"/>
</dbReference>
<name>A0A699I165_TANCI</name>
<dbReference type="Pfam" id="PF13976">
    <property type="entry name" value="gag_pre-integrs"/>
    <property type="match status" value="1"/>
</dbReference>
<proteinExistence type="predicted"/>
<feature type="compositionally biased region" description="Polar residues" evidence="1">
    <location>
        <begin position="15"/>
        <end position="29"/>
    </location>
</feature>
<evidence type="ECO:0000259" key="2">
    <source>
        <dbReference type="Pfam" id="PF13976"/>
    </source>
</evidence>
<organism evidence="3">
    <name type="scientific">Tanacetum cinerariifolium</name>
    <name type="common">Dalmatian daisy</name>
    <name type="synonym">Chrysanthemum cinerariifolium</name>
    <dbReference type="NCBI Taxonomy" id="118510"/>
    <lineage>
        <taxon>Eukaryota</taxon>
        <taxon>Viridiplantae</taxon>
        <taxon>Streptophyta</taxon>
        <taxon>Embryophyta</taxon>
        <taxon>Tracheophyta</taxon>
        <taxon>Spermatophyta</taxon>
        <taxon>Magnoliopsida</taxon>
        <taxon>eudicotyledons</taxon>
        <taxon>Gunneridae</taxon>
        <taxon>Pentapetalae</taxon>
        <taxon>asterids</taxon>
        <taxon>campanulids</taxon>
        <taxon>Asterales</taxon>
        <taxon>Asteraceae</taxon>
        <taxon>Asteroideae</taxon>
        <taxon>Anthemideae</taxon>
        <taxon>Anthemidinae</taxon>
        <taxon>Tanacetum</taxon>
    </lineage>
</organism>
<gene>
    <name evidence="3" type="ORF">Tci_486446</name>
</gene>